<evidence type="ECO:0000313" key="1">
    <source>
        <dbReference type="EMBL" id="EKD29767.1"/>
    </source>
</evidence>
<protein>
    <submittedName>
        <fullName evidence="1">Uncharacterized protein</fullName>
    </submittedName>
</protein>
<comment type="caution">
    <text evidence="1">The sequence shown here is derived from an EMBL/GenBank/DDBJ whole genome shotgun (WGS) entry which is preliminary data.</text>
</comment>
<dbReference type="EMBL" id="AMFJ01034280">
    <property type="protein sequence ID" value="EKD29767.1"/>
    <property type="molecule type" value="Genomic_DNA"/>
</dbReference>
<dbReference type="AlphaFoldDB" id="K1XX24"/>
<feature type="non-terminal residue" evidence="1">
    <location>
        <position position="1"/>
    </location>
</feature>
<organism evidence="1">
    <name type="scientific">uncultured bacterium</name>
    <name type="common">gcode 4</name>
    <dbReference type="NCBI Taxonomy" id="1234023"/>
    <lineage>
        <taxon>Bacteria</taxon>
        <taxon>environmental samples</taxon>
    </lineage>
</organism>
<reference evidence="1" key="1">
    <citation type="journal article" date="2012" name="Science">
        <title>Fermentation, hydrogen, and sulfur metabolism in multiple uncultivated bacterial phyla.</title>
        <authorList>
            <person name="Wrighton K.C."/>
            <person name="Thomas B.C."/>
            <person name="Sharon I."/>
            <person name="Miller C.S."/>
            <person name="Castelle C.J."/>
            <person name="VerBerkmoes N.C."/>
            <person name="Wilkins M.J."/>
            <person name="Hettich R.L."/>
            <person name="Lipton M.S."/>
            <person name="Williams K.H."/>
            <person name="Long P.E."/>
            <person name="Banfield J.F."/>
        </authorList>
    </citation>
    <scope>NUCLEOTIDE SEQUENCE [LARGE SCALE GENOMIC DNA]</scope>
</reference>
<accession>K1XX24</accession>
<name>K1XX24_9BACT</name>
<sequence>FHERFNDETALATVRGTVFEINLDDQYVHTVDHSISVEDLKNKGKSVLVTAGWVLDTLSMQILLRKKLDEAWNTLNKSEDIIYMNERMEMVKKQLGGYLSGDQKTWDTLQKTIESGKDTEKTKATLMNMYQEINGLQNTPEVLSAKMRLRDLIIQSSDENKKQQFLSDFARFTLYDSWKVPTTNTGTVQELKKKMDEYIKQGADGTMINRLRDAAGQEWVQKLNESLENIKQQTIETLGKENLLERAKEFFTK</sequence>
<gene>
    <name evidence="1" type="ORF">ACD_78C00280G0001</name>
</gene>
<proteinExistence type="predicted"/>